<name>A0A6I6E2D6_9MICO</name>
<accession>A0A6I6E2D6</accession>
<dbReference type="SUPFAM" id="SSF53613">
    <property type="entry name" value="Ribokinase-like"/>
    <property type="match status" value="1"/>
</dbReference>
<dbReference type="Pfam" id="PF00294">
    <property type="entry name" value="PfkB"/>
    <property type="match status" value="1"/>
</dbReference>
<evidence type="ECO:0000259" key="3">
    <source>
        <dbReference type="Pfam" id="PF00294"/>
    </source>
</evidence>
<evidence type="ECO:0000256" key="2">
    <source>
        <dbReference type="ARBA" id="ARBA00022777"/>
    </source>
</evidence>
<feature type="domain" description="Carbohydrate kinase PfkB" evidence="3">
    <location>
        <begin position="36"/>
        <end position="302"/>
    </location>
</feature>
<dbReference type="GO" id="GO:0016301">
    <property type="term" value="F:kinase activity"/>
    <property type="evidence" value="ECO:0007669"/>
    <property type="project" value="UniProtKB-KW"/>
</dbReference>
<keyword evidence="2 4" id="KW-0418">Kinase</keyword>
<dbReference type="InterPro" id="IPR011611">
    <property type="entry name" value="PfkB_dom"/>
</dbReference>
<evidence type="ECO:0000256" key="1">
    <source>
        <dbReference type="ARBA" id="ARBA00022679"/>
    </source>
</evidence>
<dbReference type="RefSeq" id="WP_156242870.1">
    <property type="nucleotide sequence ID" value="NZ_BAAAZL010000004.1"/>
</dbReference>
<organism evidence="4 5">
    <name type="scientific">Microbacterium oryzae</name>
    <dbReference type="NCBI Taxonomy" id="743009"/>
    <lineage>
        <taxon>Bacteria</taxon>
        <taxon>Bacillati</taxon>
        <taxon>Actinomycetota</taxon>
        <taxon>Actinomycetes</taxon>
        <taxon>Micrococcales</taxon>
        <taxon>Microbacteriaceae</taxon>
        <taxon>Microbacterium</taxon>
    </lineage>
</organism>
<dbReference type="PANTHER" id="PTHR10584">
    <property type="entry name" value="SUGAR KINASE"/>
    <property type="match status" value="1"/>
</dbReference>
<gene>
    <name evidence="4" type="ORF">D7D94_12090</name>
</gene>
<dbReference type="InterPro" id="IPR002173">
    <property type="entry name" value="Carboh/pur_kinase_PfkB_CS"/>
</dbReference>
<dbReference type="EMBL" id="CP032550">
    <property type="protein sequence ID" value="QGU28334.1"/>
    <property type="molecule type" value="Genomic_DNA"/>
</dbReference>
<dbReference type="PROSITE" id="PS00584">
    <property type="entry name" value="PFKB_KINASES_2"/>
    <property type="match status" value="1"/>
</dbReference>
<evidence type="ECO:0000313" key="5">
    <source>
        <dbReference type="Proteomes" id="UP000422989"/>
    </source>
</evidence>
<dbReference type="Gene3D" id="3.40.1190.20">
    <property type="match status" value="1"/>
</dbReference>
<dbReference type="InterPro" id="IPR029056">
    <property type="entry name" value="Ribokinase-like"/>
</dbReference>
<dbReference type="AlphaFoldDB" id="A0A6I6E2D6"/>
<evidence type="ECO:0000313" key="4">
    <source>
        <dbReference type="EMBL" id="QGU28334.1"/>
    </source>
</evidence>
<keyword evidence="1" id="KW-0808">Transferase</keyword>
<dbReference type="KEGG" id="moj:D7D94_12090"/>
<sequence length="356" mass="36993">MATTPTHDVLLAGPTFFDLVLGGLDASPAPGTEVFASHLDTSPGGIANLAVATARLGLRTALATALGDDVHGRWCRSVLADVEGIDLAPGTVAPGWATPLTVSIAHDGDRAMVTREDLAPPFDPLASGARARAILADLPALRRADAAARTDAGGDAWWRRAVRDGARVFADAGWDPAGTWDAALLDPLDACFAFTPNEREAAAYTREDSPERAARVLAERVPLVVVTRGAAGAFAIDAATGETADVPGVVVDARDTTGAGDVLQAALAFGVLRELSLADAVAFAVLCSALSVEQLGGATASPCWGDIADWRAAHADPRYGFVDDLLADIPRPLPHRADRRFPFARFGAEAHTLRGT</sequence>
<keyword evidence="5" id="KW-1185">Reference proteome</keyword>
<reference evidence="4 5" key="1">
    <citation type="submission" date="2018-09" db="EMBL/GenBank/DDBJ databases">
        <title>Whole genome sequencing of Microbacterium oryzae strain MB-10T.</title>
        <authorList>
            <person name="Das S.K."/>
        </authorList>
    </citation>
    <scope>NUCLEOTIDE SEQUENCE [LARGE SCALE GENOMIC DNA]</scope>
    <source>
        <strain evidence="4 5">MB-10</strain>
    </source>
</reference>
<protein>
    <submittedName>
        <fullName evidence="4">Sugar kinase</fullName>
    </submittedName>
</protein>
<dbReference type="PANTHER" id="PTHR10584:SF166">
    <property type="entry name" value="RIBOKINASE"/>
    <property type="match status" value="1"/>
</dbReference>
<dbReference type="OrthoDB" id="9813569at2"/>
<proteinExistence type="predicted"/>
<dbReference type="Proteomes" id="UP000422989">
    <property type="component" value="Chromosome"/>
</dbReference>